<evidence type="ECO:0000256" key="1">
    <source>
        <dbReference type="SAM" id="Phobius"/>
    </source>
</evidence>
<keyword evidence="1" id="KW-0812">Transmembrane</keyword>
<organism evidence="2 3">
    <name type="scientific">Alicyclobacillus hesperidum</name>
    <dbReference type="NCBI Taxonomy" id="89784"/>
    <lineage>
        <taxon>Bacteria</taxon>
        <taxon>Bacillati</taxon>
        <taxon>Bacillota</taxon>
        <taxon>Bacilli</taxon>
        <taxon>Bacillales</taxon>
        <taxon>Alicyclobacillaceae</taxon>
        <taxon>Alicyclobacillus</taxon>
    </lineage>
</organism>
<sequence>MMTASDIWNFTSNYVDACAPVILIVAIVSVAGKLIDLITGIFDRGD</sequence>
<protein>
    <submittedName>
        <fullName evidence="2">Uncharacterized protein</fullName>
    </submittedName>
</protein>
<accession>A0A1H2WNK9</accession>
<feature type="transmembrane region" description="Helical" evidence="1">
    <location>
        <begin position="20"/>
        <end position="42"/>
    </location>
</feature>
<dbReference type="Proteomes" id="UP000182589">
    <property type="component" value="Unassembled WGS sequence"/>
</dbReference>
<dbReference type="STRING" id="89784.SAMN04489725_11613"/>
<dbReference type="AlphaFoldDB" id="A0A1H2WNK9"/>
<reference evidence="3" key="1">
    <citation type="submission" date="2016-10" db="EMBL/GenBank/DDBJ databases">
        <authorList>
            <person name="Varghese N."/>
        </authorList>
    </citation>
    <scope>NUCLEOTIDE SEQUENCE [LARGE SCALE GENOMIC DNA]</scope>
    <source>
        <strain evidence="3">DSM 12489</strain>
    </source>
</reference>
<keyword evidence="1" id="KW-1133">Transmembrane helix</keyword>
<keyword evidence="3" id="KW-1185">Reference proteome</keyword>
<keyword evidence="1" id="KW-0472">Membrane</keyword>
<evidence type="ECO:0000313" key="3">
    <source>
        <dbReference type="Proteomes" id="UP000182589"/>
    </source>
</evidence>
<evidence type="ECO:0000313" key="2">
    <source>
        <dbReference type="EMBL" id="SDW82171.1"/>
    </source>
</evidence>
<name>A0A1H2WNK9_9BACL</name>
<dbReference type="EMBL" id="FNOJ01000016">
    <property type="protein sequence ID" value="SDW82171.1"/>
    <property type="molecule type" value="Genomic_DNA"/>
</dbReference>
<gene>
    <name evidence="2" type="ORF">SAMN04489725_11613</name>
</gene>
<proteinExistence type="predicted"/>